<keyword evidence="8 13" id="KW-0472">Membrane</keyword>
<dbReference type="Gene3D" id="1.10.357.140">
    <property type="entry name" value="UbiA prenyltransferase"/>
    <property type="match status" value="1"/>
</dbReference>
<evidence type="ECO:0000313" key="15">
    <source>
        <dbReference type="Proteomes" id="UP000549394"/>
    </source>
</evidence>
<dbReference type="Pfam" id="PF01040">
    <property type="entry name" value="UbiA"/>
    <property type="match status" value="1"/>
</dbReference>
<dbReference type="CDD" id="cd13959">
    <property type="entry name" value="PT_UbiA_COQ2"/>
    <property type="match status" value="1"/>
</dbReference>
<keyword evidence="13" id="KW-0999">Mitochondrion inner membrane</keyword>
<keyword evidence="13" id="KW-0496">Mitochondrion</keyword>
<comment type="catalytic activity">
    <reaction evidence="10">
        <text>all-trans-decaprenyl diphosphate + 4-hydroxybenzoate = 4-hydroxy-3-(all-trans-decaprenyl)benzoate + diphosphate</text>
        <dbReference type="Rhea" id="RHEA:44564"/>
        <dbReference type="ChEBI" id="CHEBI:17879"/>
        <dbReference type="ChEBI" id="CHEBI:33019"/>
        <dbReference type="ChEBI" id="CHEBI:60721"/>
        <dbReference type="ChEBI" id="CHEBI:84503"/>
        <dbReference type="EC" id="2.5.1.39"/>
    </reaction>
    <physiologicalReaction direction="left-to-right" evidence="10">
        <dbReference type="Rhea" id="RHEA:44565"/>
    </physiologicalReaction>
</comment>
<proteinExistence type="inferred from homology"/>
<comment type="caution">
    <text evidence="14">The sequence shown here is derived from an EMBL/GenBank/DDBJ whole genome shotgun (WGS) entry which is preliminary data.</text>
</comment>
<dbReference type="InterPro" id="IPR039653">
    <property type="entry name" value="Prenyltransferase"/>
</dbReference>
<dbReference type="GO" id="GO:0005743">
    <property type="term" value="C:mitochondrial inner membrane"/>
    <property type="evidence" value="ECO:0007669"/>
    <property type="project" value="UniProtKB-SubCell"/>
</dbReference>
<dbReference type="PANTHER" id="PTHR11048">
    <property type="entry name" value="PRENYLTRANSFERASES"/>
    <property type="match status" value="1"/>
</dbReference>
<feature type="transmembrane region" description="Helical" evidence="13">
    <location>
        <begin position="283"/>
        <end position="301"/>
    </location>
</feature>
<dbReference type="UniPathway" id="UPA00232"/>
<comment type="function">
    <text evidence="13">Catalyzes the prenylation of para-hydroxybenzoate (PHB) with an all-trans polyprenyl group. Mediates the second step in the final reaction sequence of coenzyme Q (CoQ) biosynthesis, which is the condensation of the polyisoprenoid side chain with PHB, generating the first membrane-bound Q intermediate.</text>
</comment>
<organism evidence="14 15">
    <name type="scientific">Dimorphilus gyrociliatus</name>
    <dbReference type="NCBI Taxonomy" id="2664684"/>
    <lineage>
        <taxon>Eukaryota</taxon>
        <taxon>Metazoa</taxon>
        <taxon>Spiralia</taxon>
        <taxon>Lophotrochozoa</taxon>
        <taxon>Annelida</taxon>
        <taxon>Polychaeta</taxon>
        <taxon>Polychaeta incertae sedis</taxon>
        <taxon>Dinophilidae</taxon>
        <taxon>Dimorphilus</taxon>
    </lineage>
</organism>
<dbReference type="PROSITE" id="PS00943">
    <property type="entry name" value="UBIA"/>
    <property type="match status" value="1"/>
</dbReference>
<name>A0A7I8VIN3_9ANNE</name>
<keyword evidence="9 13" id="KW-0414">Isoprene biosynthesis</keyword>
<keyword evidence="6 13" id="KW-0812">Transmembrane</keyword>
<sequence>MATGLLFRAGTSLLRPCARSLPASHPATFFNLGTIQSVTINRLQLDKQEKLTFVDYKKRTLSSLSLSSLVKSCPPAYQPYLNLIRFDKPIGTWLLFLPCTWAIALSTPAGSLPSLYMLGVFGLGSFLMRSSGCIVNDLWDRDFDRQVARTKSRPLASGDLSSFQALCFLGLNLSAALAILLSFNLYTIKLGFLAMVPVILYPLAKRFTYWPQAVLGVTFNWGCMMGWSATHGTCLWSAVLPLYFAGFSWTILYDTIYAHQDKEDDALIGVKSTALLFGDKSKIWLTGFAGVMISGLVATGVVCNQTWPYFAGVCAVGAHLAWQIGTVRLDVNDDCAAKFRSNKSLGLLLFASIMLGNLMKEEEKADNLEETK</sequence>
<comment type="catalytic activity">
    <reaction evidence="11">
        <text>all-trans-nonaprenyl diphosphate + 4-hydroxybenzoate = 4-hydroxy-3-(all-trans-nonaprenyl)benzoate + diphosphate</text>
        <dbReference type="Rhea" id="RHEA:17709"/>
        <dbReference type="ChEBI" id="CHEBI:17879"/>
        <dbReference type="ChEBI" id="CHEBI:33019"/>
        <dbReference type="ChEBI" id="CHEBI:58391"/>
        <dbReference type="ChEBI" id="CHEBI:84502"/>
        <dbReference type="EC" id="2.5.1.39"/>
    </reaction>
    <physiologicalReaction direction="left-to-right" evidence="11">
        <dbReference type="Rhea" id="RHEA:17710"/>
    </physiologicalReaction>
</comment>
<feature type="transmembrane region" description="Helical" evidence="13">
    <location>
        <begin position="235"/>
        <end position="253"/>
    </location>
</feature>
<evidence type="ECO:0000256" key="11">
    <source>
        <dbReference type="ARBA" id="ARBA00050454"/>
    </source>
</evidence>
<evidence type="ECO:0000256" key="4">
    <source>
        <dbReference type="ARBA" id="ARBA00022679"/>
    </source>
</evidence>
<gene>
    <name evidence="14" type="ORF">DGYR_LOCUS4783</name>
</gene>
<evidence type="ECO:0000256" key="3">
    <source>
        <dbReference type="ARBA" id="ARBA00005985"/>
    </source>
</evidence>
<evidence type="ECO:0000256" key="10">
    <source>
        <dbReference type="ARBA" id="ARBA00049890"/>
    </source>
</evidence>
<dbReference type="InterPro" id="IPR030470">
    <property type="entry name" value="UbiA_prenylTrfase_CS"/>
</dbReference>
<feature type="transmembrane region" description="Helical" evidence="13">
    <location>
        <begin position="160"/>
        <end position="180"/>
    </location>
</feature>
<dbReference type="OrthoDB" id="18170at2759"/>
<keyword evidence="7 13" id="KW-1133">Transmembrane helix</keyword>
<dbReference type="EC" id="2.5.1.39" evidence="13"/>
<dbReference type="EMBL" id="CAJFCJ010000006">
    <property type="protein sequence ID" value="CAD5116132.1"/>
    <property type="molecule type" value="Genomic_DNA"/>
</dbReference>
<feature type="transmembrane region" description="Helical" evidence="13">
    <location>
        <begin position="210"/>
        <end position="229"/>
    </location>
</feature>
<dbReference type="PANTHER" id="PTHR11048:SF28">
    <property type="entry name" value="4-HYDROXYBENZOATE POLYPRENYLTRANSFERASE, MITOCHONDRIAL"/>
    <property type="match status" value="1"/>
</dbReference>
<evidence type="ECO:0000256" key="12">
    <source>
        <dbReference type="ARBA" id="ARBA00051182"/>
    </source>
</evidence>
<evidence type="ECO:0000256" key="5">
    <source>
        <dbReference type="ARBA" id="ARBA00022688"/>
    </source>
</evidence>
<dbReference type="InterPro" id="IPR000537">
    <property type="entry name" value="UbiA_prenyltransferase"/>
</dbReference>
<keyword evidence="4 13" id="KW-0808">Transferase</keyword>
<dbReference type="InterPro" id="IPR044878">
    <property type="entry name" value="UbiA_sf"/>
</dbReference>
<evidence type="ECO:0000256" key="2">
    <source>
        <dbReference type="ARBA" id="ARBA00004141"/>
    </source>
</evidence>
<evidence type="ECO:0000313" key="14">
    <source>
        <dbReference type="EMBL" id="CAD5116132.1"/>
    </source>
</evidence>
<keyword evidence="15" id="KW-1185">Reference proteome</keyword>
<dbReference type="FunFam" id="1.10.357.140:FF:000003">
    <property type="entry name" value="4-hydroxybenzoate polyprenyltransferase, mitochondrial"/>
    <property type="match status" value="1"/>
</dbReference>
<evidence type="ECO:0000256" key="13">
    <source>
        <dbReference type="HAMAP-Rule" id="MF_03189"/>
    </source>
</evidence>
<dbReference type="GO" id="GO:0008299">
    <property type="term" value="P:isoprenoid biosynthetic process"/>
    <property type="evidence" value="ECO:0007669"/>
    <property type="project" value="UniProtKB-UniRule"/>
</dbReference>
<dbReference type="AlphaFoldDB" id="A0A7I8VIN3"/>
<evidence type="ECO:0000256" key="7">
    <source>
        <dbReference type="ARBA" id="ARBA00022989"/>
    </source>
</evidence>
<comment type="subcellular location">
    <subcellularLocation>
        <location evidence="2">Membrane</location>
        <topology evidence="2">Multi-pass membrane protein</topology>
    </subcellularLocation>
    <subcellularLocation>
        <location evidence="13">Mitochondrion inner membrane</location>
        <topology evidence="13">Multi-pass membrane protein</topology>
        <orientation evidence="13">Matrix side</orientation>
    </subcellularLocation>
</comment>
<dbReference type="GO" id="GO:0006744">
    <property type="term" value="P:ubiquinone biosynthetic process"/>
    <property type="evidence" value="ECO:0007669"/>
    <property type="project" value="UniProtKB-UniRule"/>
</dbReference>
<evidence type="ECO:0000256" key="8">
    <source>
        <dbReference type="ARBA" id="ARBA00023136"/>
    </source>
</evidence>
<comment type="cofactor">
    <cofactor evidence="1 13">
        <name>Mg(2+)</name>
        <dbReference type="ChEBI" id="CHEBI:18420"/>
    </cofactor>
</comment>
<dbReference type="Proteomes" id="UP000549394">
    <property type="component" value="Unassembled WGS sequence"/>
</dbReference>
<protein>
    <recommendedName>
        <fullName evidence="13">4-hydroxybenzoate polyprenyltransferase, mitochondrial</fullName>
        <shortName evidence="13">4-HB polyprenyltransferase</shortName>
        <ecNumber evidence="13">2.5.1.39</ecNumber>
    </recommendedName>
    <alternativeName>
        <fullName evidence="13">Para-hydroxybenzoate--polyprenyltransferase</fullName>
        <shortName evidence="13">PHB:PPT</shortName>
        <shortName evidence="13">PHB:polyprenyltransferase</shortName>
    </alternativeName>
</protein>
<comment type="pathway">
    <text evidence="13">Cofactor biosynthesis; ubiquinone biosynthesis.</text>
</comment>
<evidence type="ECO:0000256" key="1">
    <source>
        <dbReference type="ARBA" id="ARBA00001946"/>
    </source>
</evidence>
<evidence type="ECO:0000256" key="9">
    <source>
        <dbReference type="ARBA" id="ARBA00023229"/>
    </source>
</evidence>
<reference evidence="14 15" key="1">
    <citation type="submission" date="2020-08" db="EMBL/GenBank/DDBJ databases">
        <authorList>
            <person name="Hejnol A."/>
        </authorList>
    </citation>
    <scope>NUCLEOTIDE SEQUENCE [LARGE SCALE GENOMIC DNA]</scope>
</reference>
<dbReference type="FunFam" id="1.20.120.1780:FF:000001">
    <property type="entry name" value="4-hydroxybenzoate octaprenyltransferase"/>
    <property type="match status" value="1"/>
</dbReference>
<evidence type="ECO:0000256" key="6">
    <source>
        <dbReference type="ARBA" id="ARBA00022692"/>
    </source>
</evidence>
<comment type="similarity">
    <text evidence="3 13">Belongs to the UbiA prenyltransferase family.</text>
</comment>
<comment type="catalytic activity">
    <reaction evidence="12">
        <text>an all-trans-polyprenyl diphosphate + 4-hydroxybenzoate = a 4-hydroxy-3-(all-trans-polyprenyl)benzoate + diphosphate</text>
        <dbReference type="Rhea" id="RHEA:44504"/>
        <dbReference type="Rhea" id="RHEA-COMP:9514"/>
        <dbReference type="Rhea" id="RHEA-COMP:9564"/>
        <dbReference type="ChEBI" id="CHEBI:17879"/>
        <dbReference type="ChEBI" id="CHEBI:33019"/>
        <dbReference type="ChEBI" id="CHEBI:58914"/>
        <dbReference type="ChEBI" id="CHEBI:78396"/>
        <dbReference type="EC" id="2.5.1.39"/>
    </reaction>
    <physiologicalReaction direction="left-to-right" evidence="12">
        <dbReference type="Rhea" id="RHEA:44505"/>
    </physiologicalReaction>
</comment>
<accession>A0A7I8VIN3</accession>
<dbReference type="NCBIfam" id="TIGR01474">
    <property type="entry name" value="ubiA_proteo"/>
    <property type="match status" value="1"/>
</dbReference>
<dbReference type="InterPro" id="IPR006370">
    <property type="entry name" value="HB_polyprenyltransferase-like"/>
</dbReference>
<dbReference type="HAMAP" id="MF_01635">
    <property type="entry name" value="UbiA"/>
    <property type="match status" value="1"/>
</dbReference>
<keyword evidence="5 13" id="KW-0831">Ubiquinone biosynthesis</keyword>
<dbReference type="GO" id="GO:0008412">
    <property type="term" value="F:4-hydroxybenzoate polyprenyltransferase activity"/>
    <property type="evidence" value="ECO:0007669"/>
    <property type="project" value="UniProtKB-EC"/>
</dbReference>